<keyword evidence="7" id="KW-0326">Glycosidase</keyword>
<name>A0A6J4MFD3_9CYAN</name>
<evidence type="ECO:0000256" key="2">
    <source>
        <dbReference type="ARBA" id="ARBA00010817"/>
    </source>
</evidence>
<sequence>MGQLIERVGPCQLDQAQQAGDLLASLSRAIIFQQLSTKAATSIYRKFLGLYPGIPTAVDILHTPTDVLRSAGISRPKIAYLRDLAEKTLAELPSLEVLATLDDEAIIRALTQIKGIGRWSVQMLLIFRLHRWDVLPVDDLGVRAGICKVYGLEGLPDKKTVEKLGQNWRPYSTIATWYLWRSLEID</sequence>
<dbReference type="GO" id="GO:0006285">
    <property type="term" value="P:base-excision repair, AP site formation"/>
    <property type="evidence" value="ECO:0007669"/>
    <property type="project" value="TreeGrafter"/>
</dbReference>
<dbReference type="InterPro" id="IPR011257">
    <property type="entry name" value="DNA_glycosylase"/>
</dbReference>
<evidence type="ECO:0000313" key="7">
    <source>
        <dbReference type="EMBL" id="CAA9357860.1"/>
    </source>
</evidence>
<dbReference type="Pfam" id="PF00730">
    <property type="entry name" value="HhH-GPD"/>
    <property type="match status" value="1"/>
</dbReference>
<comment type="similarity">
    <text evidence="2">Belongs to the alkylbase DNA glycosidase AlkA family.</text>
</comment>
<dbReference type="InterPro" id="IPR003265">
    <property type="entry name" value="HhH-GPD_domain"/>
</dbReference>
<dbReference type="PANTHER" id="PTHR43003">
    <property type="entry name" value="DNA-3-METHYLADENINE GLYCOSYLASE"/>
    <property type="match status" value="1"/>
</dbReference>
<keyword evidence="4" id="KW-0227">DNA damage</keyword>
<evidence type="ECO:0000256" key="5">
    <source>
        <dbReference type="ARBA" id="ARBA00023204"/>
    </source>
</evidence>
<dbReference type="GO" id="GO:0032131">
    <property type="term" value="F:alkylated DNA binding"/>
    <property type="evidence" value="ECO:0007669"/>
    <property type="project" value="TreeGrafter"/>
</dbReference>
<dbReference type="GO" id="GO:0008725">
    <property type="term" value="F:DNA-3-methyladenine glycosylase activity"/>
    <property type="evidence" value="ECO:0007669"/>
    <property type="project" value="TreeGrafter"/>
</dbReference>
<comment type="catalytic activity">
    <reaction evidence="1">
        <text>Hydrolysis of alkylated DNA, releasing 3-methyladenine, 3-methylguanine, 7-methylguanine and 7-methyladenine.</text>
        <dbReference type="EC" id="3.2.2.21"/>
    </reaction>
</comment>
<dbReference type="GO" id="GO:0006307">
    <property type="term" value="P:DNA alkylation repair"/>
    <property type="evidence" value="ECO:0007669"/>
    <property type="project" value="TreeGrafter"/>
</dbReference>
<feature type="domain" description="HhH-GPD" evidence="6">
    <location>
        <begin position="31"/>
        <end position="184"/>
    </location>
</feature>
<accession>A0A6J4MFD3</accession>
<dbReference type="GO" id="GO:0032993">
    <property type="term" value="C:protein-DNA complex"/>
    <property type="evidence" value="ECO:0007669"/>
    <property type="project" value="TreeGrafter"/>
</dbReference>
<dbReference type="Gene3D" id="1.10.1670.40">
    <property type="match status" value="1"/>
</dbReference>
<dbReference type="SMART" id="SM00478">
    <property type="entry name" value="ENDO3c"/>
    <property type="match status" value="1"/>
</dbReference>
<gene>
    <name evidence="7" type="ORF">AVDCRST_MAG94-3175</name>
</gene>
<reference evidence="7" key="1">
    <citation type="submission" date="2020-02" db="EMBL/GenBank/DDBJ databases">
        <authorList>
            <person name="Meier V. D."/>
        </authorList>
    </citation>
    <scope>NUCLEOTIDE SEQUENCE</scope>
    <source>
        <strain evidence="7">AVDCRST_MAG94</strain>
    </source>
</reference>
<keyword evidence="5" id="KW-0234">DNA repair</keyword>
<dbReference type="CDD" id="cd00056">
    <property type="entry name" value="ENDO3c"/>
    <property type="match status" value="1"/>
</dbReference>
<dbReference type="EMBL" id="CADCTY010001112">
    <property type="protein sequence ID" value="CAA9357860.1"/>
    <property type="molecule type" value="Genomic_DNA"/>
</dbReference>
<evidence type="ECO:0000256" key="3">
    <source>
        <dbReference type="ARBA" id="ARBA00012000"/>
    </source>
</evidence>
<dbReference type="GO" id="GO:0043916">
    <property type="term" value="F:DNA-7-methylguanine glycosylase activity"/>
    <property type="evidence" value="ECO:0007669"/>
    <property type="project" value="TreeGrafter"/>
</dbReference>
<dbReference type="Gene3D" id="1.10.340.30">
    <property type="entry name" value="Hypothetical protein, domain 2"/>
    <property type="match status" value="1"/>
</dbReference>
<dbReference type="GO" id="GO:0005737">
    <property type="term" value="C:cytoplasm"/>
    <property type="evidence" value="ECO:0007669"/>
    <property type="project" value="TreeGrafter"/>
</dbReference>
<dbReference type="InterPro" id="IPR051912">
    <property type="entry name" value="Alkylbase_DNA_Glycosylase/TA"/>
</dbReference>
<dbReference type="EC" id="3.2.2.21" evidence="3"/>
<dbReference type="FunFam" id="1.10.340.30:FF:000004">
    <property type="entry name" value="DNA-3-methyladenine glycosylase II"/>
    <property type="match status" value="1"/>
</dbReference>
<evidence type="ECO:0000256" key="4">
    <source>
        <dbReference type="ARBA" id="ARBA00022763"/>
    </source>
</evidence>
<proteinExistence type="inferred from homology"/>
<keyword evidence="7" id="KW-0378">Hydrolase</keyword>
<organism evidence="7">
    <name type="scientific">uncultured Leptolyngbya sp</name>
    <dbReference type="NCBI Taxonomy" id="332963"/>
    <lineage>
        <taxon>Bacteria</taxon>
        <taxon>Bacillati</taxon>
        <taxon>Cyanobacteriota</taxon>
        <taxon>Cyanophyceae</taxon>
        <taxon>Leptolyngbyales</taxon>
        <taxon>Leptolyngbyaceae</taxon>
        <taxon>Leptolyngbya group</taxon>
        <taxon>Leptolyngbya</taxon>
        <taxon>environmental samples</taxon>
    </lineage>
</organism>
<evidence type="ECO:0000256" key="1">
    <source>
        <dbReference type="ARBA" id="ARBA00000086"/>
    </source>
</evidence>
<evidence type="ECO:0000259" key="6">
    <source>
        <dbReference type="SMART" id="SM00478"/>
    </source>
</evidence>
<dbReference type="PANTHER" id="PTHR43003:SF5">
    <property type="entry name" value="DNA-3-METHYLADENINE GLYCOSYLASE"/>
    <property type="match status" value="1"/>
</dbReference>
<dbReference type="AlphaFoldDB" id="A0A6J4MFD3"/>
<protein>
    <recommendedName>
        <fullName evidence="3">DNA-3-methyladenine glycosylase II</fullName>
        <ecNumber evidence="3">3.2.2.21</ecNumber>
    </recommendedName>
</protein>
<dbReference type="SUPFAM" id="SSF48150">
    <property type="entry name" value="DNA-glycosylase"/>
    <property type="match status" value="1"/>
</dbReference>